<evidence type="ECO:0000313" key="1">
    <source>
        <dbReference type="EMBL" id="KMM37826.1"/>
    </source>
</evidence>
<dbReference type="InterPro" id="IPR041492">
    <property type="entry name" value="HAD_2"/>
</dbReference>
<comment type="caution">
    <text evidence="1">The sequence shown here is derived from an EMBL/GenBank/DDBJ whole genome shotgun (WGS) entry which is preliminary data.</text>
</comment>
<keyword evidence="2" id="KW-1185">Reference proteome</keyword>
<dbReference type="SFLD" id="SFLDG01129">
    <property type="entry name" value="C1.5:_HAD__Beta-PGM__Phosphata"/>
    <property type="match status" value="1"/>
</dbReference>
<gene>
    <name evidence="1" type="ORF">AB986_00320</name>
</gene>
<dbReference type="InterPro" id="IPR006439">
    <property type="entry name" value="HAD-SF_hydro_IA"/>
</dbReference>
<dbReference type="InterPro" id="IPR023214">
    <property type="entry name" value="HAD_sf"/>
</dbReference>
<dbReference type="Pfam" id="PF13419">
    <property type="entry name" value="HAD_2"/>
    <property type="match status" value="1"/>
</dbReference>
<accession>A0A0J6CNM1</accession>
<dbReference type="OrthoDB" id="25198at2"/>
<dbReference type="AlphaFoldDB" id="A0A0J6CNM1"/>
<dbReference type="SUPFAM" id="SSF56784">
    <property type="entry name" value="HAD-like"/>
    <property type="match status" value="1"/>
</dbReference>
<dbReference type="STRING" id="157733.AB986_00320"/>
<evidence type="ECO:0000313" key="2">
    <source>
        <dbReference type="Proteomes" id="UP000035996"/>
    </source>
</evidence>
<dbReference type="RefSeq" id="WP_048308899.1">
    <property type="nucleotide sequence ID" value="NZ_CP119526.1"/>
</dbReference>
<dbReference type="Gene3D" id="1.10.150.240">
    <property type="entry name" value="Putative phosphatase, domain 2"/>
    <property type="match status" value="1"/>
</dbReference>
<dbReference type="InterPro" id="IPR052550">
    <property type="entry name" value="Pyrimidine_5'-ntase_YjjG"/>
</dbReference>
<dbReference type="SFLD" id="SFLDS00003">
    <property type="entry name" value="Haloacid_Dehalogenase"/>
    <property type="match status" value="1"/>
</dbReference>
<dbReference type="InterPro" id="IPR036412">
    <property type="entry name" value="HAD-like_sf"/>
</dbReference>
<organism evidence="1 2">
    <name type="scientific">Guptibacillus hwajinpoensis</name>
    <dbReference type="NCBI Taxonomy" id="208199"/>
    <lineage>
        <taxon>Bacteria</taxon>
        <taxon>Bacillati</taxon>
        <taxon>Bacillota</taxon>
        <taxon>Bacilli</taxon>
        <taxon>Bacillales</taxon>
        <taxon>Guptibacillaceae</taxon>
        <taxon>Guptibacillus</taxon>
    </lineage>
</organism>
<reference evidence="1" key="1">
    <citation type="submission" date="2015-06" db="EMBL/GenBank/DDBJ databases">
        <authorList>
            <person name="Liu B."/>
            <person name="Wang J."/>
            <person name="Zhu Y."/>
            <person name="Liu G."/>
            <person name="Chen Q."/>
            <person name="Zheng C."/>
            <person name="Che J."/>
            <person name="Ge C."/>
            <person name="Shi H."/>
            <person name="Pan Z."/>
            <person name="Liu X."/>
        </authorList>
    </citation>
    <scope>NUCLEOTIDE SEQUENCE [LARGE SCALE GENOMIC DNA]</scope>
    <source>
        <strain evidence="1">DSM 16346</strain>
    </source>
</reference>
<dbReference type="EMBL" id="LELK01000001">
    <property type="protein sequence ID" value="KMM37826.1"/>
    <property type="molecule type" value="Genomic_DNA"/>
</dbReference>
<dbReference type="PANTHER" id="PTHR47478:SF1">
    <property type="entry name" value="PYRIMIDINE 5'-NUCLEOTIDASE YJJG"/>
    <property type="match status" value="1"/>
</dbReference>
<proteinExistence type="predicted"/>
<sequence>MKWTHIYFDLDNTLYDHELAFQRTIEHCAEQMLKRKGSNITPAQWFRVFKTYCDHYWDNYEKGTWSRDTYQIQRYCSANDEFNLTCSEEEALNFQKEYQSKVASFAELYSDASLLLSRLQLRNVHLGIITNGRKQTQMAKIKALNIPQWFPMENIFISEEVGLAKPELDLFNYVMNEQGSYLYIGDTWEHDIEPALEAGFDAVYFNSRNEDMEQSTKHVPEVSTYKQLLDLFHV</sequence>
<dbReference type="NCBIfam" id="TIGR01549">
    <property type="entry name" value="HAD-SF-IA-v1"/>
    <property type="match status" value="1"/>
</dbReference>
<dbReference type="Proteomes" id="UP000035996">
    <property type="component" value="Unassembled WGS sequence"/>
</dbReference>
<name>A0A0J6CNM1_9BACL</name>
<dbReference type="Gene3D" id="3.40.50.1000">
    <property type="entry name" value="HAD superfamily/HAD-like"/>
    <property type="match status" value="1"/>
</dbReference>
<evidence type="ECO:0008006" key="3">
    <source>
        <dbReference type="Google" id="ProtNLM"/>
    </source>
</evidence>
<dbReference type="PANTHER" id="PTHR47478">
    <property type="match status" value="1"/>
</dbReference>
<dbReference type="InterPro" id="IPR023198">
    <property type="entry name" value="PGP-like_dom2"/>
</dbReference>
<protein>
    <recommendedName>
        <fullName evidence="3">HAD family hydrolase</fullName>
    </recommendedName>
</protein>